<name>A0A0F9TE91_9ZZZZ</name>
<evidence type="ECO:0008006" key="2">
    <source>
        <dbReference type="Google" id="ProtNLM"/>
    </source>
</evidence>
<comment type="caution">
    <text evidence="1">The sequence shown here is derived from an EMBL/GenBank/DDBJ whole genome shotgun (WGS) entry which is preliminary data.</text>
</comment>
<protein>
    <recommendedName>
        <fullName evidence="2">N-acetyltransferase domain-containing protein</fullName>
    </recommendedName>
</protein>
<evidence type="ECO:0000313" key="1">
    <source>
        <dbReference type="EMBL" id="KKN77539.1"/>
    </source>
</evidence>
<organism evidence="1">
    <name type="scientific">marine sediment metagenome</name>
    <dbReference type="NCBI Taxonomy" id="412755"/>
    <lineage>
        <taxon>unclassified sequences</taxon>
        <taxon>metagenomes</taxon>
        <taxon>ecological metagenomes</taxon>
    </lineage>
</organism>
<dbReference type="SUPFAM" id="SSF55729">
    <property type="entry name" value="Acyl-CoA N-acyltransferases (Nat)"/>
    <property type="match status" value="1"/>
</dbReference>
<dbReference type="AlphaFoldDB" id="A0A0F9TE91"/>
<accession>A0A0F9TE91</accession>
<dbReference type="Gene3D" id="3.40.630.30">
    <property type="match status" value="1"/>
</dbReference>
<proteinExistence type="predicted"/>
<sequence length="189" mass="21119">MVSKANEIAETAAVVFKAGSIKCGVGFFYDISDTKSCHMSFMFDILKTHPDYFPDNIKMDSLMDLIHLYSDKVFDSLTLWRGGEIVGGIYLDNYIQDICTADINIFLKRHRVNPEYTSGLLLTAIRHFMLKHDLKLIGSIIEVDNDACLKLATAVRGEVTHIMKGYKTVGGVLKDCVYVSVLREGVLNG</sequence>
<dbReference type="EMBL" id="LAZR01000277">
    <property type="protein sequence ID" value="KKN77539.1"/>
    <property type="molecule type" value="Genomic_DNA"/>
</dbReference>
<reference evidence="1" key="1">
    <citation type="journal article" date="2015" name="Nature">
        <title>Complex archaea that bridge the gap between prokaryotes and eukaryotes.</title>
        <authorList>
            <person name="Spang A."/>
            <person name="Saw J.H."/>
            <person name="Jorgensen S.L."/>
            <person name="Zaremba-Niedzwiedzka K."/>
            <person name="Martijn J."/>
            <person name="Lind A.E."/>
            <person name="van Eijk R."/>
            <person name="Schleper C."/>
            <person name="Guy L."/>
            <person name="Ettema T.J."/>
        </authorList>
    </citation>
    <scope>NUCLEOTIDE SEQUENCE</scope>
</reference>
<dbReference type="InterPro" id="IPR016181">
    <property type="entry name" value="Acyl_CoA_acyltransferase"/>
</dbReference>
<gene>
    <name evidence="1" type="ORF">LCGC14_0359540</name>
</gene>